<protein>
    <recommendedName>
        <fullName evidence="4">AAA+ ATPase domain-containing protein</fullName>
    </recommendedName>
</protein>
<evidence type="ECO:0000256" key="1">
    <source>
        <dbReference type="ARBA" id="ARBA00004123"/>
    </source>
</evidence>
<dbReference type="SUPFAM" id="SSF52540">
    <property type="entry name" value="P-loop containing nucleoside triphosphate hydrolases"/>
    <property type="match status" value="1"/>
</dbReference>
<dbReference type="Gene3D" id="1.25.10.10">
    <property type="entry name" value="Leucine-rich Repeat Variant"/>
    <property type="match status" value="1"/>
</dbReference>
<dbReference type="Pfam" id="PF04802">
    <property type="entry name" value="PP4R3"/>
    <property type="match status" value="1"/>
</dbReference>
<dbReference type="InterPro" id="IPR027417">
    <property type="entry name" value="P-loop_NTPase"/>
</dbReference>
<dbReference type="InterPro" id="IPR016024">
    <property type="entry name" value="ARM-type_fold"/>
</dbReference>
<dbReference type="InterPro" id="IPR011993">
    <property type="entry name" value="PH-like_dom_sf"/>
</dbReference>
<reference evidence="5" key="1">
    <citation type="submission" date="2022-11" db="EMBL/GenBank/DDBJ databases">
        <authorList>
            <person name="Scott C."/>
            <person name="Bruce N."/>
        </authorList>
    </citation>
    <scope>NUCLEOTIDE SEQUENCE</scope>
</reference>
<feature type="compositionally biased region" description="Polar residues" evidence="3">
    <location>
        <begin position="719"/>
        <end position="736"/>
    </location>
</feature>
<dbReference type="OrthoDB" id="27483at2759"/>
<feature type="compositionally biased region" description="Low complexity" evidence="3">
    <location>
        <begin position="753"/>
        <end position="768"/>
    </location>
</feature>
<dbReference type="GO" id="GO:0030289">
    <property type="term" value="C:protein phosphatase 4 complex"/>
    <property type="evidence" value="ECO:0007669"/>
    <property type="project" value="TreeGrafter"/>
</dbReference>
<dbReference type="PANTHER" id="PTHR23318">
    <property type="entry name" value="ATP SYNTHASE GAMMA-RELATED"/>
    <property type="match status" value="1"/>
</dbReference>
<dbReference type="Gene3D" id="2.30.29.30">
    <property type="entry name" value="Pleckstrin-homology domain (PH domain)/Phosphotyrosine-binding domain (PTB)"/>
    <property type="match status" value="1"/>
</dbReference>
<keyword evidence="6" id="KW-1185">Reference proteome</keyword>
<evidence type="ECO:0000259" key="4">
    <source>
        <dbReference type="SMART" id="SM00382"/>
    </source>
</evidence>
<evidence type="ECO:0000256" key="3">
    <source>
        <dbReference type="SAM" id="MobiDB-lite"/>
    </source>
</evidence>
<dbReference type="EMBL" id="CALLCH030000001">
    <property type="protein sequence ID" value="CAI4210576.1"/>
    <property type="molecule type" value="Genomic_DNA"/>
</dbReference>
<dbReference type="GO" id="GO:0005654">
    <property type="term" value="C:nucleoplasm"/>
    <property type="evidence" value="ECO:0007669"/>
    <property type="project" value="TreeGrafter"/>
</dbReference>
<feature type="domain" description="AAA+ ATPase" evidence="4">
    <location>
        <begin position="1192"/>
        <end position="1324"/>
    </location>
</feature>
<evidence type="ECO:0000256" key="2">
    <source>
        <dbReference type="ARBA" id="ARBA00023242"/>
    </source>
</evidence>
<dbReference type="Gene3D" id="3.40.50.300">
    <property type="entry name" value="P-loop containing nucleotide triphosphate hydrolases"/>
    <property type="match status" value="1"/>
</dbReference>
<dbReference type="GO" id="GO:0005524">
    <property type="term" value="F:ATP binding"/>
    <property type="evidence" value="ECO:0007669"/>
    <property type="project" value="InterPro"/>
</dbReference>
<dbReference type="Pfam" id="PF22972">
    <property type="entry name" value="EVH1_PP4R3"/>
    <property type="match status" value="1"/>
</dbReference>
<dbReference type="SMART" id="SM00382">
    <property type="entry name" value="AAA"/>
    <property type="match status" value="1"/>
</dbReference>
<dbReference type="SUPFAM" id="SSF48371">
    <property type="entry name" value="ARM repeat"/>
    <property type="match status" value="1"/>
</dbReference>
<dbReference type="InterPro" id="IPR051137">
    <property type="entry name" value="PP4R3-like"/>
</dbReference>
<evidence type="ECO:0000313" key="5">
    <source>
        <dbReference type="EMBL" id="CAI4210576.1"/>
    </source>
</evidence>
<evidence type="ECO:0000313" key="6">
    <source>
        <dbReference type="Proteomes" id="UP000838763"/>
    </source>
</evidence>
<dbReference type="PANTHER" id="PTHR23318:SF0">
    <property type="entry name" value="SERINE_THREONINE-PROTEIN PHOSPHATASE 4 REGULATORY SUBUNIT 3"/>
    <property type="match status" value="1"/>
</dbReference>
<dbReference type="InterPro" id="IPR006887">
    <property type="entry name" value="P4R3-like_central_dom"/>
</dbReference>
<dbReference type="InterPro" id="IPR003593">
    <property type="entry name" value="AAA+_ATPase"/>
</dbReference>
<accession>A0A9P1M5T8</accession>
<organism evidence="5 6">
    <name type="scientific">Parascedosporium putredinis</name>
    <dbReference type="NCBI Taxonomy" id="1442378"/>
    <lineage>
        <taxon>Eukaryota</taxon>
        <taxon>Fungi</taxon>
        <taxon>Dikarya</taxon>
        <taxon>Ascomycota</taxon>
        <taxon>Pezizomycotina</taxon>
        <taxon>Sordariomycetes</taxon>
        <taxon>Hypocreomycetidae</taxon>
        <taxon>Microascales</taxon>
        <taxon>Microascaceae</taxon>
        <taxon>Parascedosporium</taxon>
    </lineage>
</organism>
<dbReference type="InterPro" id="IPR003959">
    <property type="entry name" value="ATPase_AAA_core"/>
</dbReference>
<feature type="compositionally biased region" description="Acidic residues" evidence="3">
    <location>
        <begin position="706"/>
        <end position="717"/>
    </location>
</feature>
<feature type="region of interest" description="Disordered" evidence="3">
    <location>
        <begin position="706"/>
        <end position="785"/>
    </location>
</feature>
<feature type="compositionally biased region" description="Low complexity" evidence="3">
    <location>
        <begin position="810"/>
        <end position="829"/>
    </location>
</feature>
<comment type="subcellular location">
    <subcellularLocation>
        <location evidence="1">Nucleus</location>
    </subcellularLocation>
</comment>
<dbReference type="Pfam" id="PF00004">
    <property type="entry name" value="AAA"/>
    <property type="match status" value="1"/>
</dbReference>
<dbReference type="Gene3D" id="1.10.8.60">
    <property type="match status" value="1"/>
</dbReference>
<keyword evidence="2" id="KW-0539">Nucleus</keyword>
<feature type="compositionally biased region" description="Acidic residues" evidence="3">
    <location>
        <begin position="743"/>
        <end position="752"/>
    </location>
</feature>
<dbReference type="InterPro" id="IPR055236">
    <property type="entry name" value="EVH1_PP4R3"/>
</dbReference>
<dbReference type="InterPro" id="IPR011989">
    <property type="entry name" value="ARM-like"/>
</dbReference>
<feature type="region of interest" description="Disordered" evidence="3">
    <location>
        <begin position="806"/>
        <end position="911"/>
    </location>
</feature>
<gene>
    <name evidence="5" type="ORF">PPNO1_LOCUS378</name>
</gene>
<feature type="compositionally biased region" description="Polar residues" evidence="3">
    <location>
        <begin position="857"/>
        <end position="866"/>
    </location>
</feature>
<proteinExistence type="predicted"/>
<dbReference type="Proteomes" id="UP000838763">
    <property type="component" value="Unassembled WGS sequence"/>
</dbReference>
<comment type="caution">
    <text evidence="5">The sequence shown here is derived from an EMBL/GenBank/DDBJ whole genome shotgun (WGS) entry which is preliminary data.</text>
</comment>
<name>A0A9P1M5T8_9PEZI</name>
<dbReference type="GO" id="GO:0072542">
    <property type="term" value="F:protein phosphatase activator activity"/>
    <property type="evidence" value="ECO:0007669"/>
    <property type="project" value="TreeGrafter"/>
</dbReference>
<dbReference type="GO" id="GO:0006974">
    <property type="term" value="P:DNA damage response"/>
    <property type="evidence" value="ECO:0007669"/>
    <property type="project" value="TreeGrafter"/>
</dbReference>
<dbReference type="GO" id="GO:0016887">
    <property type="term" value="F:ATP hydrolysis activity"/>
    <property type="evidence" value="ECO:0007669"/>
    <property type="project" value="InterPro"/>
</dbReference>
<sequence length="1392" mass="153461">MAQHVPHQAKDKRRVKVYELRNNDWFDRGTGFCTATYTQSEDGQCRDARVMVESEDEPERLLLDTGVCREDGFQKQRGKSSHPFLRAFAVNTLIVWTEPNSGLDMALSFQEPEGCAMIWKFVNSVQQSVQNGHGAADDSLSDDLTMDLTTAVSLPAVELGNLNDIDTRLRLVSSTGAGRDALAKYILKEDYIRKMMPLVETSEDFESLPDLHRLCTIMKTVILLNDPALIEHLVSDECIDAVVGALEYDPDFPSHKANHRAWLNGQGRFKEVVPIEDEHIRHKIHQTYRLQYLKDVVLARILDDPTFSVLNSLIFFNQVEIVQHLQANSSFLNDLFGIFKSPEQDPKQKKDAVLFIQQCCAIAKNLQPPARQALYNNFLAHGLLQIINFGLRHPDVGVRVGATDILVSLIDHDPQMIRTTIYRQLSDSQPPLTDSLIELLLVEVDLGVKSQISDALKVLLDGIPVSQVPDSIARATGDFAGAGRRAIDHNPQQELFLARFYETSAAKLFKPLIDLKNKTKLSFTTQQASMFSYLIEILCFFIRQHYHRSKNFVLQENLSQRVLQLLQTDEKYLRLVAIRFFRQLLGLQDVFYVKHLIDKDVFGPILDILISVMPRDNLLGSACLEFFEFIKKESMRDLVKHLVQNYRPQLVTLSSLDTFRDMIIRYDQTQGFTTGADFLLDTQEDVARRPPAHARLMEQLQDPTEEAYWNEDEDEEQQVGATQTKAPIPNGTSPSTKLVDYLSDGDEEEMEEGAGAAAGAASTTSTETTGKEDATPAVDPVDAKKEDEVAVNGLDKMEAVTDDVGEIDGASDAGSVVSEAVSETSTTSAPPNKRRRDEDEDDDEIGKLMQNKRRNSKSTATNSAAQSLLKKSRASPTAQAFTSGLRVAGQGRDGDRISHSPSGLPRLLGQMSSPLTSNEFCGLTTRRARRASRKSARICASPHLVREPGELRGPRAGVRHPGGVVHVRVERLQDGDDAAAGALPRGEGGAALARTVTPLVRQAAVMASAQEMKADVVKMTRVFMEAVGFHTGDLVRITAGKAVAADKGADKVVVEDVTKQGTSEPILYVLQSWERTFWELGIREFLLKRASYVFPNAIFELKLVTTSRQFKVLSVNSRTDNLARIQQSTVVEIAHAGLVPGDTSQGSGAGISRDLVVSGVPGLGRQMEALNDFFADLQSSIPALSSLDARWRSCAVVVHGGRGTGKTFVLDSIARACEGKLKVLRMGKGTPPSALSGILVEAEADQPSVVLLDDLDAVLDASQRTSPQLAGVLAFSLDKFAADAALSGKAPVMIVASCKDYFALPHELRRLKRFVKAVALPIPDVPSKVDILRSFRIPIPEDVRDEILLDIAKRSYAFNPEDLERLASTAVDAAVRRLRMDVRSGAKDPAAP</sequence>